<feature type="domain" description="DUF7869" evidence="2">
    <location>
        <begin position="176"/>
        <end position="316"/>
    </location>
</feature>
<feature type="region of interest" description="Disordered" evidence="1">
    <location>
        <begin position="1"/>
        <end position="30"/>
    </location>
</feature>
<dbReference type="Proteomes" id="UP000601435">
    <property type="component" value="Unassembled WGS sequence"/>
</dbReference>
<accession>A0A812XHH4</accession>
<comment type="caution">
    <text evidence="3">The sequence shown here is derived from an EMBL/GenBank/DDBJ whole genome shotgun (WGS) entry which is preliminary data.</text>
</comment>
<reference evidence="3" key="1">
    <citation type="submission" date="2021-02" db="EMBL/GenBank/DDBJ databases">
        <authorList>
            <person name="Dougan E. K."/>
            <person name="Rhodes N."/>
            <person name="Thang M."/>
            <person name="Chan C."/>
        </authorList>
    </citation>
    <scope>NUCLEOTIDE SEQUENCE</scope>
</reference>
<protein>
    <submittedName>
        <fullName evidence="3">CofG protein</fullName>
    </submittedName>
</protein>
<organism evidence="3 4">
    <name type="scientific">Symbiodinium necroappetens</name>
    <dbReference type="NCBI Taxonomy" id="1628268"/>
    <lineage>
        <taxon>Eukaryota</taxon>
        <taxon>Sar</taxon>
        <taxon>Alveolata</taxon>
        <taxon>Dinophyceae</taxon>
        <taxon>Suessiales</taxon>
        <taxon>Symbiodiniaceae</taxon>
        <taxon>Symbiodinium</taxon>
    </lineage>
</organism>
<feature type="compositionally biased region" description="Basic residues" evidence="1">
    <location>
        <begin position="21"/>
        <end position="30"/>
    </location>
</feature>
<evidence type="ECO:0000313" key="3">
    <source>
        <dbReference type="EMBL" id="CAE7731585.1"/>
    </source>
</evidence>
<dbReference type="InterPro" id="IPR057191">
    <property type="entry name" value="DUF7869"/>
</dbReference>
<evidence type="ECO:0000313" key="4">
    <source>
        <dbReference type="Proteomes" id="UP000601435"/>
    </source>
</evidence>
<dbReference type="PANTHER" id="PTHR33153">
    <property type="entry name" value="MYND-TYPE DOMAIN-CONTAINING PROTEIN"/>
    <property type="match status" value="1"/>
</dbReference>
<dbReference type="EMBL" id="CAJNJA010037313">
    <property type="protein sequence ID" value="CAE7731585.1"/>
    <property type="molecule type" value="Genomic_DNA"/>
</dbReference>
<evidence type="ECO:0000256" key="1">
    <source>
        <dbReference type="SAM" id="MobiDB-lite"/>
    </source>
</evidence>
<evidence type="ECO:0000259" key="2">
    <source>
        <dbReference type="Pfam" id="PF25273"/>
    </source>
</evidence>
<keyword evidence="4" id="KW-1185">Reference proteome</keyword>
<dbReference type="AlphaFoldDB" id="A0A812XHH4"/>
<gene>
    <name evidence="3" type="primary">cofG</name>
    <name evidence="3" type="ORF">SNEC2469_LOCUS21137</name>
</gene>
<dbReference type="OrthoDB" id="441938at2759"/>
<dbReference type="PANTHER" id="PTHR33153:SF3">
    <property type="entry name" value="TRAFFICKING PROTEIN PARTICLE COMPLEX SUBUNIT 11 DOMAIN-CONTAINING PROTEIN"/>
    <property type="match status" value="1"/>
</dbReference>
<proteinExistence type="predicted"/>
<name>A0A812XHH4_9DINO</name>
<dbReference type="Pfam" id="PF25273">
    <property type="entry name" value="DUF7869"/>
    <property type="match status" value="1"/>
</dbReference>
<sequence>MMQATSEQHDEYAAAISSQIKPHKGPSKPRMFKRSIKILPSKAEVRYLPPGHMRDYWLQMNVLRDGQPPISFAQFWRVWSSEFTHLKFRQESQHAQCNECIRHKMLIKEFSSHLLARREQVRLYTEHLKAQYVDRRCYWASRGLSRMKNGAHICVIIDSMDQGKTSIPRSDLTRAKDLSTLQKPKCHLTAVIVHGWFIMMCLSDADLPKNSSVMIEIMCHVLSRLQQQSCCLAQHHLHIQCDNTPREMKNNPFMKWMAAMTGQGVLRECSLQQLRSGHSHEDIDQVFGGLATFLASKGRQAQTPDDLMAVIQNFLQDYKRPYEAGRVVLKLDGARDWCLGDRMLKCCCLIVYACGH</sequence>